<proteinExistence type="predicted"/>
<feature type="signal peptide" evidence="1">
    <location>
        <begin position="1"/>
        <end position="21"/>
    </location>
</feature>
<dbReference type="Pfam" id="PF09898">
    <property type="entry name" value="DUF2125"/>
    <property type="match status" value="1"/>
</dbReference>
<keyword evidence="1" id="KW-0732">Signal</keyword>
<dbReference type="EMBL" id="CP079194">
    <property type="protein sequence ID" value="QXT39823.1"/>
    <property type="molecule type" value="Genomic_DNA"/>
</dbReference>
<evidence type="ECO:0000313" key="2">
    <source>
        <dbReference type="EMBL" id="QXT39823.1"/>
    </source>
</evidence>
<reference evidence="2 3" key="1">
    <citation type="submission" date="2021-07" db="EMBL/GenBank/DDBJ databases">
        <title>A novel Jannaschia species isolated from marine dinoflagellate Ceratoperidinium margalefii.</title>
        <authorList>
            <person name="Jiang Y."/>
            <person name="Li Z."/>
        </authorList>
    </citation>
    <scope>NUCLEOTIDE SEQUENCE [LARGE SCALE GENOMIC DNA]</scope>
    <source>
        <strain evidence="2 3">J12C1-MA-4</strain>
    </source>
</reference>
<keyword evidence="3" id="KW-1185">Reference proteome</keyword>
<dbReference type="RefSeq" id="WP_219002747.1">
    <property type="nucleotide sequence ID" value="NZ_CP079194.1"/>
</dbReference>
<dbReference type="InterPro" id="IPR018666">
    <property type="entry name" value="DUF2125"/>
</dbReference>
<gene>
    <name evidence="2" type="ORF">KYE46_00745</name>
</gene>
<dbReference type="Proteomes" id="UP000825009">
    <property type="component" value="Chromosome"/>
</dbReference>
<evidence type="ECO:0000313" key="3">
    <source>
        <dbReference type="Proteomes" id="UP000825009"/>
    </source>
</evidence>
<protein>
    <submittedName>
        <fullName evidence="2">DUF2125 domain-containing protein</fullName>
    </submittedName>
</protein>
<organism evidence="2 3">
    <name type="scientific">Gymnodinialimonas ceratoperidinii</name>
    <dbReference type="NCBI Taxonomy" id="2856823"/>
    <lineage>
        <taxon>Bacteria</taxon>
        <taxon>Pseudomonadati</taxon>
        <taxon>Pseudomonadota</taxon>
        <taxon>Alphaproteobacteria</taxon>
        <taxon>Rhodobacterales</taxon>
        <taxon>Paracoccaceae</taxon>
        <taxon>Gymnodinialimonas</taxon>
    </lineage>
</organism>
<dbReference type="AlphaFoldDB" id="A0A8F6TWP5"/>
<dbReference type="KEGG" id="gce:KYE46_00745"/>
<feature type="chain" id="PRO_5034994225" evidence="1">
    <location>
        <begin position="22"/>
        <end position="495"/>
    </location>
</feature>
<name>A0A8F6TWP5_9RHOB</name>
<sequence length="495" mass="51407">MKRLSYILSTLALAAASPAVAQTSAPELWAEWLAQAEATGQNVTADVTETDTGLTLSNLTVLFEDEAVTTRGVIDEIQMTENADGTISVSYSDLYTMTFTFSVDDDAPPANIEMLVRHENLGMEVSGEAGARVYAYAADQLSITEGRLWGGGSEPPTIDVDMVLTDLDSTYTITGTDPATMRFSSDGSLGGLTLRVELASPDEPGSFKSGLMIGPMEATSAGTLLSLANLNQADDALPEGFELTGNTTYASMAFEMLFEAPQEGFAVNYRNDGGSIGAAIAPDEMSYNIAASGARAMITGTDIPVPVEFSVGSSEVALSLPLMASDAPQDMGLRVGVQELVVGDALLSMVDPGRALPRDPMSLLFDASGQVQLFMDLANIDPDEMTGPPGELRTLSVNEMNLSVGGAALTGTADFNFTPGQIVPMPVGSADLELAGGNALLDALIDGGLVPNEQGAFIRGAANVFARPGAGPDTLETTVEFGADGSITANGIPLQ</sequence>
<accession>A0A8F6TWP5</accession>
<evidence type="ECO:0000256" key="1">
    <source>
        <dbReference type="SAM" id="SignalP"/>
    </source>
</evidence>